<gene>
    <name evidence="2" type="ORF">ARC78_12005</name>
</gene>
<evidence type="ECO:0000259" key="1">
    <source>
        <dbReference type="Pfam" id="PF04536"/>
    </source>
</evidence>
<sequence>MRWLRHLFSPSAQAAFPEASLDRIAHAIAAGERLHGVQVMFAVESDLSLAALWNGVTPRQRAEHAFALLRTWDTQANNGVLIYLLLADRAIEIIADRGLREVIEAAQWQRICDHLREQLRNGDREAAVLAAVAEVSQLLAAHFPADPTRRAGNELPDRPQLLD</sequence>
<evidence type="ECO:0000313" key="2">
    <source>
        <dbReference type="EMBL" id="KRG41097.1"/>
    </source>
</evidence>
<dbReference type="AlphaFoldDB" id="A0A0R0A993"/>
<name>A0A0R0A993_9GAMM</name>
<dbReference type="OrthoDB" id="5683663at2"/>
<dbReference type="EMBL" id="LLXS01000029">
    <property type="protein sequence ID" value="KRG41097.1"/>
    <property type="molecule type" value="Genomic_DNA"/>
</dbReference>
<dbReference type="PANTHER" id="PTHR30373">
    <property type="entry name" value="UPF0603 PROTEIN YGCG"/>
    <property type="match status" value="1"/>
</dbReference>
<reference evidence="2 3" key="1">
    <citation type="submission" date="2015-10" db="EMBL/GenBank/DDBJ databases">
        <title>Genome sequencing and analysis of members of genus Stenotrophomonas.</title>
        <authorList>
            <person name="Patil P.P."/>
            <person name="Midha S."/>
            <person name="Patil P.B."/>
        </authorList>
    </citation>
    <scope>NUCLEOTIDE SEQUENCE [LARGE SCALE GENOMIC DNA]</scope>
    <source>
        <strain evidence="2 3">JCM 9942</strain>
    </source>
</reference>
<keyword evidence="3" id="KW-1185">Reference proteome</keyword>
<dbReference type="RefSeq" id="WP_054660205.1">
    <property type="nucleotide sequence ID" value="NZ_BAZI01000322.1"/>
</dbReference>
<dbReference type="Gene3D" id="3.10.310.50">
    <property type="match status" value="1"/>
</dbReference>
<proteinExistence type="predicted"/>
<protein>
    <recommendedName>
        <fullName evidence="1">TPM domain-containing protein</fullName>
    </recommendedName>
</protein>
<dbReference type="Proteomes" id="UP000050836">
    <property type="component" value="Unassembled WGS sequence"/>
</dbReference>
<dbReference type="PANTHER" id="PTHR30373:SF8">
    <property type="entry name" value="BLL7265 PROTEIN"/>
    <property type="match status" value="1"/>
</dbReference>
<accession>A0A0R0A993</accession>
<evidence type="ECO:0000313" key="3">
    <source>
        <dbReference type="Proteomes" id="UP000050836"/>
    </source>
</evidence>
<dbReference type="Pfam" id="PF04536">
    <property type="entry name" value="TPM_phosphatase"/>
    <property type="match status" value="1"/>
</dbReference>
<dbReference type="InterPro" id="IPR007621">
    <property type="entry name" value="TPM_dom"/>
</dbReference>
<feature type="domain" description="TPM" evidence="1">
    <location>
        <begin position="17"/>
        <end position="137"/>
    </location>
</feature>
<comment type="caution">
    <text evidence="2">The sequence shown here is derived from an EMBL/GenBank/DDBJ whole genome shotgun (WGS) entry which is preliminary data.</text>
</comment>
<organism evidence="2 3">
    <name type="scientific">Stenotrophomonas pictorum JCM 9942</name>
    <dbReference type="NCBI Taxonomy" id="1236960"/>
    <lineage>
        <taxon>Bacteria</taxon>
        <taxon>Pseudomonadati</taxon>
        <taxon>Pseudomonadota</taxon>
        <taxon>Gammaproteobacteria</taxon>
        <taxon>Lysobacterales</taxon>
        <taxon>Lysobacteraceae</taxon>
        <taxon>Stenotrophomonas</taxon>
    </lineage>
</organism>